<dbReference type="GO" id="GO:0008270">
    <property type="term" value="F:zinc ion binding"/>
    <property type="evidence" value="ECO:0007669"/>
    <property type="project" value="UniProtKB-KW"/>
</dbReference>
<protein>
    <recommendedName>
        <fullName evidence="9">C2H2-type domain-containing protein</fullName>
    </recommendedName>
</protein>
<dbReference type="GO" id="GO:0000785">
    <property type="term" value="C:chromatin"/>
    <property type="evidence" value="ECO:0007669"/>
    <property type="project" value="TreeGrafter"/>
</dbReference>
<feature type="domain" description="C2H2-type" evidence="9">
    <location>
        <begin position="132"/>
        <end position="159"/>
    </location>
</feature>
<dbReference type="AlphaFoldDB" id="A0AAU9IYW8"/>
<evidence type="ECO:0000256" key="5">
    <source>
        <dbReference type="ARBA" id="ARBA00022833"/>
    </source>
</evidence>
<evidence type="ECO:0000256" key="7">
    <source>
        <dbReference type="ARBA" id="ARBA00023242"/>
    </source>
</evidence>
<gene>
    <name evidence="10" type="ORF">BSTOLATCC_MIC20799</name>
</gene>
<evidence type="ECO:0000313" key="11">
    <source>
        <dbReference type="Proteomes" id="UP001162131"/>
    </source>
</evidence>
<dbReference type="InterPro" id="IPR036236">
    <property type="entry name" value="Znf_C2H2_sf"/>
</dbReference>
<dbReference type="SUPFAM" id="SSF57667">
    <property type="entry name" value="beta-beta-alpha zinc fingers"/>
    <property type="match status" value="2"/>
</dbReference>
<dbReference type="GO" id="GO:0000981">
    <property type="term" value="F:DNA-binding transcription factor activity, RNA polymerase II-specific"/>
    <property type="evidence" value="ECO:0007669"/>
    <property type="project" value="TreeGrafter"/>
</dbReference>
<dbReference type="GO" id="GO:0005667">
    <property type="term" value="C:transcription regulator complex"/>
    <property type="evidence" value="ECO:0007669"/>
    <property type="project" value="TreeGrafter"/>
</dbReference>
<keyword evidence="5" id="KW-0862">Zinc</keyword>
<keyword evidence="11" id="KW-1185">Reference proteome</keyword>
<organism evidence="10 11">
    <name type="scientific">Blepharisma stoltei</name>
    <dbReference type="NCBI Taxonomy" id="1481888"/>
    <lineage>
        <taxon>Eukaryota</taxon>
        <taxon>Sar</taxon>
        <taxon>Alveolata</taxon>
        <taxon>Ciliophora</taxon>
        <taxon>Postciliodesmatophora</taxon>
        <taxon>Heterotrichea</taxon>
        <taxon>Heterotrichida</taxon>
        <taxon>Blepharismidae</taxon>
        <taxon>Blepharisma</taxon>
    </lineage>
</organism>
<dbReference type="Proteomes" id="UP001162131">
    <property type="component" value="Unassembled WGS sequence"/>
</dbReference>
<proteinExistence type="predicted"/>
<dbReference type="Gene3D" id="3.30.160.60">
    <property type="entry name" value="Classic Zinc Finger"/>
    <property type="match status" value="3"/>
</dbReference>
<evidence type="ECO:0000256" key="2">
    <source>
        <dbReference type="ARBA" id="ARBA00022723"/>
    </source>
</evidence>
<dbReference type="PANTHER" id="PTHR14003">
    <property type="entry name" value="TRANSCRIPTIONAL REPRESSOR PROTEIN YY"/>
    <property type="match status" value="1"/>
</dbReference>
<evidence type="ECO:0000256" key="8">
    <source>
        <dbReference type="PROSITE-ProRule" id="PRU00042"/>
    </source>
</evidence>
<dbReference type="EMBL" id="CAJZBQ010000020">
    <property type="protein sequence ID" value="CAG9318325.1"/>
    <property type="molecule type" value="Genomic_DNA"/>
</dbReference>
<evidence type="ECO:0000256" key="3">
    <source>
        <dbReference type="ARBA" id="ARBA00022737"/>
    </source>
</evidence>
<dbReference type="FunFam" id="3.30.160.60:FF:000125">
    <property type="entry name" value="Putative zinc finger protein 143"/>
    <property type="match status" value="2"/>
</dbReference>
<evidence type="ECO:0000259" key="9">
    <source>
        <dbReference type="PROSITE" id="PS50157"/>
    </source>
</evidence>
<dbReference type="FunFam" id="3.30.160.60:FF:000104">
    <property type="entry name" value="Transcriptional repressor protein YY1"/>
    <property type="match status" value="1"/>
</dbReference>
<accession>A0AAU9IYW8</accession>
<comment type="caution">
    <text evidence="10">The sequence shown here is derived from an EMBL/GenBank/DDBJ whole genome shotgun (WGS) entry which is preliminary data.</text>
</comment>
<feature type="domain" description="C2H2-type" evidence="9">
    <location>
        <begin position="160"/>
        <end position="184"/>
    </location>
</feature>
<sequence length="251" mass="28628">MGDSRNSVASLSNCKIDFSIGLRSKQSTKSQSTLNQDKIRNMKIHPVCLEIKKVSRGYKAAEEPLISLKEAAKPNKEKILEKTLKKIEPQKKHQNTHGERQYVCSIETCGRKFQDNSKLRRHMLIHTGEKPFTCEFCGKRFSLDFNLKTHLRVHTGEKPYQCAFPGCMKRFTQSSNLTAHERTHDVIEGEIKPKLLKETPSEVNSIISPQVQQLQQQFALDAFPFMNFDMSLANAASAVPSSWKPVNLNYF</sequence>
<dbReference type="PANTHER" id="PTHR14003:SF19">
    <property type="entry name" value="YY2 TRANSCRIPTION FACTOR"/>
    <property type="match status" value="1"/>
</dbReference>
<dbReference type="SMART" id="SM00355">
    <property type="entry name" value="ZnF_C2H2"/>
    <property type="match status" value="3"/>
</dbReference>
<feature type="domain" description="C2H2-type" evidence="9">
    <location>
        <begin position="102"/>
        <end position="131"/>
    </location>
</feature>
<dbReference type="InterPro" id="IPR013087">
    <property type="entry name" value="Znf_C2H2_type"/>
</dbReference>
<evidence type="ECO:0000256" key="6">
    <source>
        <dbReference type="ARBA" id="ARBA00023125"/>
    </source>
</evidence>
<evidence type="ECO:0000313" key="10">
    <source>
        <dbReference type="EMBL" id="CAG9318325.1"/>
    </source>
</evidence>
<keyword evidence="6" id="KW-0238">DNA-binding</keyword>
<dbReference type="Pfam" id="PF00096">
    <property type="entry name" value="zf-C2H2"/>
    <property type="match status" value="1"/>
</dbReference>
<reference evidence="10" key="1">
    <citation type="submission" date="2021-09" db="EMBL/GenBank/DDBJ databases">
        <authorList>
            <consortium name="AG Swart"/>
            <person name="Singh M."/>
            <person name="Singh A."/>
            <person name="Seah K."/>
            <person name="Emmerich C."/>
        </authorList>
    </citation>
    <scope>NUCLEOTIDE SEQUENCE</scope>
    <source>
        <strain evidence="10">ATCC30299</strain>
    </source>
</reference>
<evidence type="ECO:0000256" key="1">
    <source>
        <dbReference type="ARBA" id="ARBA00004123"/>
    </source>
</evidence>
<dbReference type="GO" id="GO:0031519">
    <property type="term" value="C:PcG protein complex"/>
    <property type="evidence" value="ECO:0007669"/>
    <property type="project" value="TreeGrafter"/>
</dbReference>
<dbReference type="PROSITE" id="PS00028">
    <property type="entry name" value="ZINC_FINGER_C2H2_1"/>
    <property type="match status" value="3"/>
</dbReference>
<comment type="subcellular location">
    <subcellularLocation>
        <location evidence="1">Nucleus</location>
    </subcellularLocation>
</comment>
<keyword evidence="7" id="KW-0539">Nucleus</keyword>
<dbReference type="PROSITE" id="PS50157">
    <property type="entry name" value="ZINC_FINGER_C2H2_2"/>
    <property type="match status" value="3"/>
</dbReference>
<dbReference type="GO" id="GO:0000978">
    <property type="term" value="F:RNA polymerase II cis-regulatory region sequence-specific DNA binding"/>
    <property type="evidence" value="ECO:0007669"/>
    <property type="project" value="TreeGrafter"/>
</dbReference>
<dbReference type="Pfam" id="PF13465">
    <property type="entry name" value="zf-H2C2_2"/>
    <property type="match status" value="1"/>
</dbReference>
<evidence type="ECO:0000256" key="4">
    <source>
        <dbReference type="ARBA" id="ARBA00022771"/>
    </source>
</evidence>
<keyword evidence="2" id="KW-0479">Metal-binding</keyword>
<keyword evidence="4 8" id="KW-0863">Zinc-finger</keyword>
<keyword evidence="3" id="KW-0677">Repeat</keyword>
<name>A0AAU9IYW8_9CILI</name>